<dbReference type="SUPFAM" id="SSF56317">
    <property type="entry name" value="Carbon-nitrogen hydrolase"/>
    <property type="match status" value="1"/>
</dbReference>
<sequence length="337" mass="38394">MRYLYILPLVLLLILNFILLLRPIDGEKSISLLLLQPNTPYAKDLDRENRDFMSHTIQNVFDLGMESIENSGNQIDLILLPESSIPFLGTKKGDDNDPMFSQTFLDIVNVWRKKSSAGVIYSELVWDQGSRNSISFLGNGAIESERAYKEILLPFGEYVPLADLFPFVQRWFGEASHHKPGNGMPVFRFSSKKGMELKFSGSICYELLYSEAMRERVARHKSQFMVNLTNDSWFESEREALQHAGAGKLRALELGIPVIRSAVSGVTVLFDPWGREIDLGLARNTRGYRAIDFFPSKQNNETFYIKYGTLPFRILSVGLLFLAALFSLKNVFIEKRV</sequence>
<keyword evidence="11" id="KW-0449">Lipoprotein</keyword>
<dbReference type="InterPro" id="IPR003010">
    <property type="entry name" value="C-N_Hydrolase"/>
</dbReference>
<dbReference type="EMBL" id="BFBB01000004">
    <property type="protein sequence ID" value="GBF50333.1"/>
    <property type="molecule type" value="Genomic_DNA"/>
</dbReference>
<organism evidence="11 12">
    <name type="scientific">Leptospira ryugenii</name>
    <dbReference type="NCBI Taxonomy" id="1917863"/>
    <lineage>
        <taxon>Bacteria</taxon>
        <taxon>Pseudomonadati</taxon>
        <taxon>Spirochaetota</taxon>
        <taxon>Spirochaetia</taxon>
        <taxon>Leptospirales</taxon>
        <taxon>Leptospiraceae</taxon>
        <taxon>Leptospira</taxon>
    </lineage>
</organism>
<evidence type="ECO:0000256" key="8">
    <source>
        <dbReference type="ARBA" id="ARBA00023315"/>
    </source>
</evidence>
<name>A0A2P2E0C5_9LEPT</name>
<dbReference type="PANTHER" id="PTHR38686:SF1">
    <property type="entry name" value="APOLIPOPROTEIN N-ACYLTRANSFERASE"/>
    <property type="match status" value="1"/>
</dbReference>
<keyword evidence="3" id="KW-1003">Cell membrane</keyword>
<evidence type="ECO:0000313" key="12">
    <source>
        <dbReference type="Proteomes" id="UP000245133"/>
    </source>
</evidence>
<protein>
    <submittedName>
        <fullName evidence="11">Apolipoprotein N-acyltransferase</fullName>
    </submittedName>
</protein>
<feature type="transmembrane region" description="Helical" evidence="9">
    <location>
        <begin position="310"/>
        <end position="328"/>
    </location>
</feature>
<keyword evidence="12" id="KW-1185">Reference proteome</keyword>
<reference evidence="11 12" key="1">
    <citation type="submission" date="2018-02" db="EMBL/GenBank/DDBJ databases">
        <title>Novel Leptospira species isolated from soil and water in Japan.</title>
        <authorList>
            <person name="Nakao R."/>
            <person name="Masuzawa T."/>
        </authorList>
    </citation>
    <scope>NUCLEOTIDE SEQUENCE [LARGE SCALE GENOMIC DNA]</scope>
    <source>
        <strain evidence="11 12">YH101</strain>
    </source>
</reference>
<dbReference type="Pfam" id="PF00795">
    <property type="entry name" value="CN_hydrolase"/>
    <property type="match status" value="1"/>
</dbReference>
<dbReference type="GO" id="GO:0005886">
    <property type="term" value="C:plasma membrane"/>
    <property type="evidence" value="ECO:0007669"/>
    <property type="project" value="UniProtKB-SubCell"/>
</dbReference>
<evidence type="ECO:0000256" key="7">
    <source>
        <dbReference type="ARBA" id="ARBA00023136"/>
    </source>
</evidence>
<keyword evidence="7 9" id="KW-0472">Membrane</keyword>
<evidence type="ECO:0000256" key="5">
    <source>
        <dbReference type="ARBA" id="ARBA00022692"/>
    </source>
</evidence>
<evidence type="ECO:0000256" key="1">
    <source>
        <dbReference type="ARBA" id="ARBA00004651"/>
    </source>
</evidence>
<evidence type="ECO:0000313" key="11">
    <source>
        <dbReference type="EMBL" id="GBF50333.1"/>
    </source>
</evidence>
<evidence type="ECO:0000256" key="4">
    <source>
        <dbReference type="ARBA" id="ARBA00022679"/>
    </source>
</evidence>
<dbReference type="Gene3D" id="3.60.110.10">
    <property type="entry name" value="Carbon-nitrogen hydrolase"/>
    <property type="match status" value="1"/>
</dbReference>
<evidence type="ECO:0000256" key="6">
    <source>
        <dbReference type="ARBA" id="ARBA00022989"/>
    </source>
</evidence>
<dbReference type="InterPro" id="IPR036526">
    <property type="entry name" value="C-N_Hydrolase_sf"/>
</dbReference>
<keyword evidence="4 11" id="KW-0808">Transferase</keyword>
<proteinExistence type="inferred from homology"/>
<keyword evidence="5 9" id="KW-0812">Transmembrane</keyword>
<dbReference type="CDD" id="cd07571">
    <property type="entry name" value="ALP_N-acyl_transferase"/>
    <property type="match status" value="1"/>
</dbReference>
<comment type="similarity">
    <text evidence="2">Belongs to the CN hydrolase family. Apolipoprotein N-acyltransferase subfamily.</text>
</comment>
<dbReference type="GO" id="GO:0016410">
    <property type="term" value="F:N-acyltransferase activity"/>
    <property type="evidence" value="ECO:0007669"/>
    <property type="project" value="InterPro"/>
</dbReference>
<gene>
    <name evidence="11" type="primary">lnt</name>
    <name evidence="11" type="ORF">LPTSP4_18580</name>
</gene>
<keyword evidence="8 11" id="KW-0012">Acyltransferase</keyword>
<evidence type="ECO:0000256" key="2">
    <source>
        <dbReference type="ARBA" id="ARBA00010065"/>
    </source>
</evidence>
<evidence type="ECO:0000256" key="3">
    <source>
        <dbReference type="ARBA" id="ARBA00022475"/>
    </source>
</evidence>
<comment type="subcellular location">
    <subcellularLocation>
        <location evidence="1">Cell membrane</location>
        <topology evidence="1">Multi-pass membrane protein</topology>
    </subcellularLocation>
</comment>
<dbReference type="PANTHER" id="PTHR38686">
    <property type="entry name" value="APOLIPOPROTEIN N-ACYLTRANSFERASE"/>
    <property type="match status" value="1"/>
</dbReference>
<dbReference type="GO" id="GO:0042158">
    <property type="term" value="P:lipoprotein biosynthetic process"/>
    <property type="evidence" value="ECO:0007669"/>
    <property type="project" value="InterPro"/>
</dbReference>
<dbReference type="NCBIfam" id="TIGR00546">
    <property type="entry name" value="lnt"/>
    <property type="match status" value="1"/>
</dbReference>
<evidence type="ECO:0000259" key="10">
    <source>
        <dbReference type="PROSITE" id="PS50263"/>
    </source>
</evidence>
<dbReference type="PROSITE" id="PS50263">
    <property type="entry name" value="CN_HYDROLASE"/>
    <property type="match status" value="1"/>
</dbReference>
<evidence type="ECO:0000256" key="9">
    <source>
        <dbReference type="SAM" id="Phobius"/>
    </source>
</evidence>
<feature type="domain" description="CN hydrolase" evidence="10">
    <location>
        <begin position="35"/>
        <end position="295"/>
    </location>
</feature>
<accession>A0A2P2E0C5</accession>
<comment type="caution">
    <text evidence="11">The sequence shown here is derived from an EMBL/GenBank/DDBJ whole genome shotgun (WGS) entry which is preliminary data.</text>
</comment>
<keyword evidence="6 9" id="KW-1133">Transmembrane helix</keyword>
<dbReference type="Proteomes" id="UP000245133">
    <property type="component" value="Unassembled WGS sequence"/>
</dbReference>
<dbReference type="AlphaFoldDB" id="A0A2P2E0C5"/>
<dbReference type="InterPro" id="IPR004563">
    <property type="entry name" value="Apolipo_AcylTrfase"/>
</dbReference>